<dbReference type="Proteomes" id="UP000585614">
    <property type="component" value="Unassembled WGS sequence"/>
</dbReference>
<evidence type="ECO:0000256" key="22">
    <source>
        <dbReference type="PIRSR" id="PIRSR601508-2"/>
    </source>
</evidence>
<feature type="binding site" evidence="21">
    <location>
        <position position="219"/>
    </location>
    <ligand>
        <name>L-glutamate</name>
        <dbReference type="ChEBI" id="CHEBI:29985"/>
    </ligand>
</feature>
<feature type="binding site" evidence="21">
    <location>
        <position position="7"/>
    </location>
    <ligand>
        <name>L-glutamate</name>
        <dbReference type="ChEBI" id="CHEBI:29985"/>
    </ligand>
</feature>
<keyword evidence="12 23" id="KW-1015">Disulfide bond</keyword>
<name>A0A7J7U0F7_RHIFE</name>
<keyword evidence="10" id="KW-0406">Ion transport</keyword>
<evidence type="ECO:0000256" key="23">
    <source>
        <dbReference type="PIRSR" id="PIRSR601508-3"/>
    </source>
</evidence>
<organism evidence="28 29">
    <name type="scientific">Rhinolophus ferrumequinum</name>
    <name type="common">Greater horseshoe bat</name>
    <dbReference type="NCBI Taxonomy" id="59479"/>
    <lineage>
        <taxon>Eukaryota</taxon>
        <taxon>Metazoa</taxon>
        <taxon>Chordata</taxon>
        <taxon>Craniata</taxon>
        <taxon>Vertebrata</taxon>
        <taxon>Euteleostomi</taxon>
        <taxon>Mammalia</taxon>
        <taxon>Eutheria</taxon>
        <taxon>Laurasiatheria</taxon>
        <taxon>Chiroptera</taxon>
        <taxon>Yinpterochiroptera</taxon>
        <taxon>Rhinolophoidea</taxon>
        <taxon>Rhinolophidae</taxon>
        <taxon>Rhinolophinae</taxon>
        <taxon>Rhinolophus</taxon>
    </lineage>
</organism>
<evidence type="ECO:0000256" key="19">
    <source>
        <dbReference type="ARBA" id="ARBA00036239"/>
    </source>
</evidence>
<evidence type="ECO:0000256" key="4">
    <source>
        <dbReference type="ARBA" id="ARBA00022692"/>
    </source>
</evidence>
<keyword evidence="4 26" id="KW-0812">Transmembrane</keyword>
<evidence type="ECO:0000256" key="26">
    <source>
        <dbReference type="SAM" id="Phobius"/>
    </source>
</evidence>
<keyword evidence="3" id="KW-1003">Cell membrane</keyword>
<evidence type="ECO:0000256" key="1">
    <source>
        <dbReference type="ARBA" id="ARBA00004651"/>
    </source>
</evidence>
<keyword evidence="2" id="KW-0813">Transport</keyword>
<evidence type="ECO:0000256" key="15">
    <source>
        <dbReference type="ARBA" id="ARBA00023257"/>
    </source>
</evidence>
<feature type="transmembrane region" description="Helical" evidence="26">
    <location>
        <begin position="302"/>
        <end position="329"/>
    </location>
</feature>
<evidence type="ECO:0000256" key="8">
    <source>
        <dbReference type="ARBA" id="ARBA00022989"/>
    </source>
</evidence>
<evidence type="ECO:0000256" key="9">
    <source>
        <dbReference type="ARBA" id="ARBA00023018"/>
    </source>
</evidence>
<evidence type="ECO:0000256" key="5">
    <source>
        <dbReference type="ARBA" id="ARBA00022729"/>
    </source>
</evidence>
<keyword evidence="8 26" id="KW-1133">Transmembrane helix</keyword>
<evidence type="ECO:0000313" key="29">
    <source>
        <dbReference type="Proteomes" id="UP000585614"/>
    </source>
</evidence>
<dbReference type="GO" id="GO:0045211">
    <property type="term" value="C:postsynaptic membrane"/>
    <property type="evidence" value="ECO:0007669"/>
    <property type="project" value="UniProtKB-SubCell"/>
</dbReference>
<keyword evidence="15" id="KW-0628">Postsynaptic cell membrane</keyword>
<evidence type="ECO:0000256" key="24">
    <source>
        <dbReference type="SAM" id="Coils"/>
    </source>
</evidence>
<feature type="binding site" evidence="21">
    <location>
        <position position="175"/>
    </location>
    <ligand>
        <name>L-glutamate</name>
        <dbReference type="ChEBI" id="CHEBI:29985"/>
    </ligand>
</feature>
<keyword evidence="11 26" id="KW-0472">Membrane</keyword>
<dbReference type="FunFam" id="3.40.190.10:FF:000045">
    <property type="entry name" value="Putative glutamate receptor ionotropic NMDA 3A"/>
    <property type="match status" value="1"/>
</dbReference>
<keyword evidence="14" id="KW-0325">Glycoprotein</keyword>
<keyword evidence="6" id="KW-0106">Calcium</keyword>
<evidence type="ECO:0000256" key="13">
    <source>
        <dbReference type="ARBA" id="ARBA00023170"/>
    </source>
</evidence>
<evidence type="ECO:0000256" key="25">
    <source>
        <dbReference type="SAM" id="MobiDB-lite"/>
    </source>
</evidence>
<dbReference type="SMART" id="SM00079">
    <property type="entry name" value="PBPe"/>
    <property type="match status" value="1"/>
</dbReference>
<dbReference type="Gene3D" id="3.40.190.10">
    <property type="entry name" value="Periplasmic binding protein-like II"/>
    <property type="match status" value="3"/>
</dbReference>
<evidence type="ECO:0000256" key="6">
    <source>
        <dbReference type="ARBA" id="ARBA00022837"/>
    </source>
</evidence>
<evidence type="ECO:0000256" key="12">
    <source>
        <dbReference type="ARBA" id="ARBA00023157"/>
    </source>
</evidence>
<feature type="coiled-coil region" evidence="24">
    <location>
        <begin position="447"/>
        <end position="474"/>
    </location>
</feature>
<evidence type="ECO:0000256" key="3">
    <source>
        <dbReference type="ARBA" id="ARBA00022475"/>
    </source>
</evidence>
<evidence type="ECO:0000256" key="14">
    <source>
        <dbReference type="ARBA" id="ARBA00023180"/>
    </source>
</evidence>
<evidence type="ECO:0000256" key="16">
    <source>
        <dbReference type="ARBA" id="ARBA00023286"/>
    </source>
</evidence>
<keyword evidence="17" id="KW-0407">Ion channel</keyword>
<dbReference type="GO" id="GO:0015276">
    <property type="term" value="F:ligand-gated monoatomic ion channel activity"/>
    <property type="evidence" value="ECO:0007669"/>
    <property type="project" value="InterPro"/>
</dbReference>
<evidence type="ECO:0000256" key="17">
    <source>
        <dbReference type="ARBA" id="ARBA00023303"/>
    </source>
</evidence>
<dbReference type="InterPro" id="IPR001320">
    <property type="entry name" value="Iontro_rcpt_C"/>
</dbReference>
<protein>
    <submittedName>
        <fullName evidence="28">Glutamate ionotropic receptor NMDA type subunit 3B</fullName>
    </submittedName>
</protein>
<dbReference type="PRINTS" id="PR00177">
    <property type="entry name" value="NMDARECEPTOR"/>
</dbReference>
<dbReference type="GO" id="GO:0038023">
    <property type="term" value="F:signaling receptor activity"/>
    <property type="evidence" value="ECO:0007669"/>
    <property type="project" value="InterPro"/>
</dbReference>
<keyword evidence="13 28" id="KW-0675">Receptor</keyword>
<evidence type="ECO:0000256" key="2">
    <source>
        <dbReference type="ARBA" id="ARBA00022448"/>
    </source>
</evidence>
<comment type="subcellular location">
    <subcellularLocation>
        <location evidence="1">Cell membrane</location>
        <topology evidence="1">Multi-pass membrane protein</topology>
    </subcellularLocation>
    <subcellularLocation>
        <location evidence="18">Postsynaptic cell membrane</location>
    </subcellularLocation>
</comment>
<feature type="region of interest" description="Disordered" evidence="25">
    <location>
        <begin position="356"/>
        <end position="388"/>
    </location>
</feature>
<dbReference type="PANTHER" id="PTHR18966">
    <property type="entry name" value="IONOTROPIC GLUTAMATE RECEPTOR"/>
    <property type="match status" value="1"/>
</dbReference>
<feature type="transmembrane region" description="Helical" evidence="26">
    <location>
        <begin position="88"/>
        <end position="106"/>
    </location>
</feature>
<accession>A0A7J7U0F7</accession>
<feature type="site" description="Crucial to convey clamshell closure to channel opening" evidence="22">
    <location>
        <position position="151"/>
    </location>
</feature>
<feature type="transmembrane region" description="Helical" evidence="26">
    <location>
        <begin position="118"/>
        <end position="143"/>
    </location>
</feature>
<dbReference type="AlphaFoldDB" id="A0A7J7U0F7"/>
<evidence type="ECO:0000256" key="18">
    <source>
        <dbReference type="ARBA" id="ARBA00034100"/>
    </source>
</evidence>
<comment type="caution">
    <text evidence="28">The sequence shown here is derived from an EMBL/GenBank/DDBJ whole genome shotgun (WGS) entry which is preliminary data.</text>
</comment>
<feature type="transmembrane region" description="Helical" evidence="26">
    <location>
        <begin position="49"/>
        <end position="68"/>
    </location>
</feature>
<dbReference type="Pfam" id="PF00060">
    <property type="entry name" value="Lig_chan"/>
    <property type="match status" value="1"/>
</dbReference>
<proteinExistence type="predicted"/>
<evidence type="ECO:0000313" key="28">
    <source>
        <dbReference type="EMBL" id="KAF6306306.1"/>
    </source>
</evidence>
<dbReference type="InterPro" id="IPR015683">
    <property type="entry name" value="Ionotropic_Glu_rcpt"/>
</dbReference>
<comment type="catalytic activity">
    <reaction evidence="20">
        <text>Ca(2+)(in) = Ca(2+)(out)</text>
        <dbReference type="Rhea" id="RHEA:29671"/>
        <dbReference type="ChEBI" id="CHEBI:29108"/>
    </reaction>
</comment>
<keyword evidence="24" id="KW-0175">Coiled coil</keyword>
<evidence type="ECO:0000256" key="7">
    <source>
        <dbReference type="ARBA" id="ARBA00022842"/>
    </source>
</evidence>
<keyword evidence="5" id="KW-0732">Signal</keyword>
<gene>
    <name evidence="28" type="ORF">mRhiFer1_006035</name>
</gene>
<evidence type="ECO:0000256" key="21">
    <source>
        <dbReference type="PIRSR" id="PIRSR601508-1"/>
    </source>
</evidence>
<feature type="domain" description="Ionotropic glutamate receptor C-terminal" evidence="27">
    <location>
        <begin position="1"/>
        <end position="284"/>
    </location>
</feature>
<keyword evidence="7" id="KW-0460">Magnesium</keyword>
<keyword evidence="16" id="KW-1071">Ligand-gated ion channel</keyword>
<evidence type="ECO:0000256" key="10">
    <source>
        <dbReference type="ARBA" id="ARBA00023065"/>
    </source>
</evidence>
<dbReference type="InterPro" id="IPR001508">
    <property type="entry name" value="Iono_Glu_rcpt_met"/>
</dbReference>
<evidence type="ECO:0000259" key="27">
    <source>
        <dbReference type="SMART" id="SM00079"/>
    </source>
</evidence>
<dbReference type="SUPFAM" id="SSF53850">
    <property type="entry name" value="Periplasmic binding protein-like II"/>
    <property type="match status" value="1"/>
</dbReference>
<evidence type="ECO:0000256" key="20">
    <source>
        <dbReference type="ARBA" id="ARBA00036634"/>
    </source>
</evidence>
<reference evidence="28 29" key="1">
    <citation type="journal article" date="2020" name="Nature">
        <title>Six reference-quality genomes reveal evolution of bat adaptations.</title>
        <authorList>
            <person name="Jebb D."/>
            <person name="Huang Z."/>
            <person name="Pippel M."/>
            <person name="Hughes G.M."/>
            <person name="Lavrichenko K."/>
            <person name="Devanna P."/>
            <person name="Winkler S."/>
            <person name="Jermiin L.S."/>
            <person name="Skirmuntt E.C."/>
            <person name="Katzourakis A."/>
            <person name="Burkitt-Gray L."/>
            <person name="Ray D.A."/>
            <person name="Sullivan K.A.M."/>
            <person name="Roscito J.G."/>
            <person name="Kirilenko B.M."/>
            <person name="Davalos L.M."/>
            <person name="Corthals A.P."/>
            <person name="Power M.L."/>
            <person name="Jones G."/>
            <person name="Ransome R.D."/>
            <person name="Dechmann D.K.N."/>
            <person name="Locatelli A.G."/>
            <person name="Puechmaille S.J."/>
            <person name="Fedrigo O."/>
            <person name="Jarvis E.D."/>
            <person name="Hiller M."/>
            <person name="Vernes S.C."/>
            <person name="Myers E.W."/>
            <person name="Teeling E.C."/>
        </authorList>
    </citation>
    <scope>NUCLEOTIDE SEQUENCE [LARGE SCALE GENOMIC DNA]</scope>
    <source>
        <strain evidence="28">MRhiFer1</strain>
        <tissue evidence="28">Lung</tissue>
    </source>
</reference>
<keyword evidence="9" id="KW-0770">Synapse</keyword>
<feature type="site" description="Interaction with the cone snail toxin Con-ikot-ikot" evidence="22">
    <location>
        <position position="181"/>
    </location>
</feature>
<feature type="disulfide bond" evidence="23">
    <location>
        <begin position="233"/>
        <end position="287"/>
    </location>
</feature>
<sequence>MAVTSFSINSARSQVVDFSSPFFSTSLGIMVRARDTASPIGAFMWPLHWSMWLGVFAALHLTALFLTLYEWRSPYGLTPRGRNRGTVFSYSSALNLCYAILFGRTVSSKTPKCPTGRLLMNLWAIFCLLVLSSYTANLAAVMVGDKTFEELSGIHDPKLHHPSQGFRFGTVWESSAEAYIKKSFPEMHAHMRRHSAPTTPHGVAMLTSDPPKLNAFIMDKSLLDYEVSIDADCKLLTVGKPFAIEGYGIGLPQNSPLTSNLSEFISRYKSSGFIDVLHDKWYKMVPCGKRVFAVTETLQMGIYHFSGLFVLLCLGLGSALLSLLGEHVFYRLALPRIRRGNRLQYWLHTSQRIHRALNSEPPDGPERRGPEEQQQDMPVTPEGTGEWTRVRRAVVKQRRVRFLLEPALAAAGKDAEGAGPAEGPVWLCSDGWPPAALPTGAPRPGELKELEEHIAGARKRLRQALLRREKLLTQLRGGARDRPLRLLQAYAEAPGTAP</sequence>
<dbReference type="EMBL" id="JACAGC010000017">
    <property type="protein sequence ID" value="KAF6306306.1"/>
    <property type="molecule type" value="Genomic_DNA"/>
</dbReference>
<comment type="catalytic activity">
    <reaction evidence="19">
        <text>Na(+)(in) = Na(+)(out)</text>
        <dbReference type="Rhea" id="RHEA:34963"/>
        <dbReference type="ChEBI" id="CHEBI:29101"/>
    </reaction>
</comment>
<evidence type="ECO:0000256" key="11">
    <source>
        <dbReference type="ARBA" id="ARBA00023136"/>
    </source>
</evidence>
<feature type="binding site" evidence="21">
    <location>
        <position position="12"/>
    </location>
    <ligand>
        <name>L-glutamate</name>
        <dbReference type="ChEBI" id="CHEBI:29985"/>
    </ligand>
</feature>